<keyword evidence="4" id="KW-0456">Lyase</keyword>
<dbReference type="PROSITE" id="PS51891">
    <property type="entry name" value="CENP_V_GFA"/>
    <property type="match status" value="1"/>
</dbReference>
<dbReference type="PANTHER" id="PTHR33337">
    <property type="entry name" value="GFA DOMAIN-CONTAINING PROTEIN"/>
    <property type="match status" value="1"/>
</dbReference>
<dbReference type="OrthoDB" id="5422068at2759"/>
<dbReference type="Pfam" id="PF04828">
    <property type="entry name" value="GFA"/>
    <property type="match status" value="1"/>
</dbReference>
<dbReference type="EMBL" id="KZ678534">
    <property type="protein sequence ID" value="PSR80326.1"/>
    <property type="molecule type" value="Genomic_DNA"/>
</dbReference>
<reference evidence="7 8" key="1">
    <citation type="journal article" date="2018" name="Mycol. Prog.">
        <title>Coniella lustricola, a new species from submerged detritus.</title>
        <authorList>
            <person name="Raudabaugh D.B."/>
            <person name="Iturriaga T."/>
            <person name="Carver A."/>
            <person name="Mondo S."/>
            <person name="Pangilinan J."/>
            <person name="Lipzen A."/>
            <person name="He G."/>
            <person name="Amirebrahimi M."/>
            <person name="Grigoriev I.V."/>
            <person name="Miller A.N."/>
        </authorList>
    </citation>
    <scope>NUCLEOTIDE SEQUENCE [LARGE SCALE GENOMIC DNA]</scope>
    <source>
        <strain evidence="7 8">B22-T-1</strain>
    </source>
</reference>
<evidence type="ECO:0000259" key="6">
    <source>
        <dbReference type="PROSITE" id="PS51891"/>
    </source>
</evidence>
<comment type="similarity">
    <text evidence="1">Belongs to the Gfa family.</text>
</comment>
<proteinExistence type="inferred from homology"/>
<feature type="region of interest" description="Disordered" evidence="5">
    <location>
        <begin position="162"/>
        <end position="185"/>
    </location>
</feature>
<dbReference type="InterPro" id="IPR011057">
    <property type="entry name" value="Mss4-like_sf"/>
</dbReference>
<organism evidence="7 8">
    <name type="scientific">Coniella lustricola</name>
    <dbReference type="NCBI Taxonomy" id="2025994"/>
    <lineage>
        <taxon>Eukaryota</taxon>
        <taxon>Fungi</taxon>
        <taxon>Dikarya</taxon>
        <taxon>Ascomycota</taxon>
        <taxon>Pezizomycotina</taxon>
        <taxon>Sordariomycetes</taxon>
        <taxon>Sordariomycetidae</taxon>
        <taxon>Diaporthales</taxon>
        <taxon>Schizoparmaceae</taxon>
        <taxon>Coniella</taxon>
    </lineage>
</organism>
<sequence length="375" mass="41490">MMAATSPVRQLTASCHCKMVQYTLEIPLSELPLPVHICHCSICRYTHGTLCSFHTNLPENLRPEFRGSSTLNKLTAYRHVHAETERLFCSMCGCHVGDRFLDHAGEGSATASDKWVLATALFSEHGEDLFRIKMHCHTQFLIRGAGLHNFLPQVGDEALTISNSKHDDTQPSSKSQDDSIQPETDDAGNEVLRAECHCGGISFTFPRPTPSVRNDAYMSKFVSPKDSNKWLACLCVCGDCRLESGTLVTAWTFVPRALIEPPMPPLLGPYGKILKTFASSPGVLRGFCGTCGATALFVNNDRTPSLEQQVLDIPVGLLRAPEGILAEEWLTWRTGRLANFDDGKKFAPEFAQSLADGFRNWSTDRYGEILGFELY</sequence>
<keyword evidence="2" id="KW-0479">Metal-binding</keyword>
<evidence type="ECO:0000256" key="2">
    <source>
        <dbReference type="ARBA" id="ARBA00022723"/>
    </source>
</evidence>
<evidence type="ECO:0000256" key="3">
    <source>
        <dbReference type="ARBA" id="ARBA00022833"/>
    </source>
</evidence>
<accession>A0A2T3A002</accession>
<dbReference type="GO" id="GO:0046872">
    <property type="term" value="F:metal ion binding"/>
    <property type="evidence" value="ECO:0007669"/>
    <property type="project" value="UniProtKB-KW"/>
</dbReference>
<gene>
    <name evidence="7" type="ORF">BD289DRAFT_440981</name>
</gene>
<evidence type="ECO:0000256" key="1">
    <source>
        <dbReference type="ARBA" id="ARBA00005495"/>
    </source>
</evidence>
<evidence type="ECO:0000313" key="7">
    <source>
        <dbReference type="EMBL" id="PSR80326.1"/>
    </source>
</evidence>
<dbReference type="InterPro" id="IPR006913">
    <property type="entry name" value="CENP-V/GFA"/>
</dbReference>
<evidence type="ECO:0000256" key="4">
    <source>
        <dbReference type="ARBA" id="ARBA00023239"/>
    </source>
</evidence>
<dbReference type="SUPFAM" id="SSF51316">
    <property type="entry name" value="Mss4-like"/>
    <property type="match status" value="2"/>
</dbReference>
<keyword evidence="3" id="KW-0862">Zinc</keyword>
<dbReference type="GO" id="GO:0016846">
    <property type="term" value="F:carbon-sulfur lyase activity"/>
    <property type="evidence" value="ECO:0007669"/>
    <property type="project" value="InterPro"/>
</dbReference>
<feature type="compositionally biased region" description="Polar residues" evidence="5">
    <location>
        <begin position="170"/>
        <end position="182"/>
    </location>
</feature>
<dbReference type="STRING" id="2025994.A0A2T3A002"/>
<dbReference type="Proteomes" id="UP000241462">
    <property type="component" value="Unassembled WGS sequence"/>
</dbReference>
<evidence type="ECO:0000313" key="8">
    <source>
        <dbReference type="Proteomes" id="UP000241462"/>
    </source>
</evidence>
<dbReference type="PANTHER" id="PTHR33337:SF31">
    <property type="entry name" value="DUF636 DOMAIN PROTEIN (AFU_ORTHOLOGUE AFUA_2G12650)"/>
    <property type="match status" value="1"/>
</dbReference>
<feature type="domain" description="CENP-V/GFA" evidence="6">
    <location>
        <begin position="11"/>
        <end position="151"/>
    </location>
</feature>
<keyword evidence="8" id="KW-1185">Reference proteome</keyword>
<dbReference type="Gene3D" id="3.90.1590.10">
    <property type="entry name" value="glutathione-dependent formaldehyde- activating enzyme (gfa)"/>
    <property type="match status" value="2"/>
</dbReference>
<protein>
    <submittedName>
        <fullName evidence="7">DUF636 domain-containing protein</fullName>
    </submittedName>
</protein>
<dbReference type="AlphaFoldDB" id="A0A2T3A002"/>
<dbReference type="InParanoid" id="A0A2T3A002"/>
<name>A0A2T3A002_9PEZI</name>
<evidence type="ECO:0000256" key="5">
    <source>
        <dbReference type="SAM" id="MobiDB-lite"/>
    </source>
</evidence>